<dbReference type="PANTHER" id="PTHR12991:SF10">
    <property type="entry name" value="GATOR COMPLEX PROTEIN NPRL2"/>
    <property type="match status" value="1"/>
</dbReference>
<protein>
    <submittedName>
        <fullName evidence="3">Nitrogen permease regulator NLRG/NPR2</fullName>
    </submittedName>
</protein>
<dbReference type="STRING" id="4781.A0A0P1ATT8"/>
<dbReference type="GO" id="GO:0005096">
    <property type="term" value="F:GTPase activator activity"/>
    <property type="evidence" value="ECO:0007669"/>
    <property type="project" value="TreeGrafter"/>
</dbReference>
<feature type="compositionally biased region" description="Low complexity" evidence="2">
    <location>
        <begin position="405"/>
        <end position="426"/>
    </location>
</feature>
<accession>A0A0P1ATT8</accession>
<dbReference type="Proteomes" id="UP000054928">
    <property type="component" value="Unassembled WGS sequence"/>
</dbReference>
<comment type="similarity">
    <text evidence="1">Belongs to the NPR2 family.</text>
</comment>
<dbReference type="GO" id="GO:0010508">
    <property type="term" value="P:positive regulation of autophagy"/>
    <property type="evidence" value="ECO:0007669"/>
    <property type="project" value="TreeGrafter"/>
</dbReference>
<organism evidence="3 4">
    <name type="scientific">Plasmopara halstedii</name>
    <name type="common">Downy mildew of sunflower</name>
    <dbReference type="NCBI Taxonomy" id="4781"/>
    <lineage>
        <taxon>Eukaryota</taxon>
        <taxon>Sar</taxon>
        <taxon>Stramenopiles</taxon>
        <taxon>Oomycota</taxon>
        <taxon>Peronosporomycetes</taxon>
        <taxon>Peronosporales</taxon>
        <taxon>Peronosporaceae</taxon>
        <taxon>Plasmopara</taxon>
    </lineage>
</organism>
<dbReference type="GO" id="GO:1990130">
    <property type="term" value="C:GATOR1 complex"/>
    <property type="evidence" value="ECO:0007669"/>
    <property type="project" value="TreeGrafter"/>
</dbReference>
<evidence type="ECO:0000313" key="3">
    <source>
        <dbReference type="EMBL" id="CEG45729.1"/>
    </source>
</evidence>
<feature type="region of interest" description="Disordered" evidence="2">
    <location>
        <begin position="402"/>
        <end position="430"/>
    </location>
</feature>
<sequence>MHMLYNCTEEYCTELLCDESHANHRIDAVSNRVIEFRSAFCFFIRIYMKLVREMLELRIMGCTHKKALHRHKALDSEFDNVAGPVIVFQAPKNVLSNEVFDSVSGYIIIDKALCGKIITVRAHHVKIVGYPVCIEDDKYHRNALLFNIGFVFDEHVETMPYRPILRKLGALVEGMEKESGFLYNTEKKEMLGTILPQILRDLTLHGECTIPVDTANIINLKLFPTLQDPASVFEYQVPVAIRDLRALLENSAEWDLALQQIVPFVDGVRYVKRISLEADVDIAIVKKCVQQLLYYGCVTLIDIFLHSNIYTTTTKIAGLASDPELQAECAVYIVKSGRTPPSFARIFALYCSVQPSLRVSDFCVVYSESLAHIDVRRFITFGLIHGFLRRVHRFPICIDRKSPDSSPLQQHQSQQSQQAQQQSGQQKGRSYALSSTSPLLSGLNSVSVAASSTLPGGGVGGMNANGVNSTSNGLGSNVLSMSSKRALISKANHIEKDVLRLMDGSHHTDEICTKYSLRYTDVESIIQVTPHCFAVHK</sequence>
<dbReference type="GO" id="GO:0005774">
    <property type="term" value="C:vacuolar membrane"/>
    <property type="evidence" value="ECO:0007669"/>
    <property type="project" value="TreeGrafter"/>
</dbReference>
<evidence type="ECO:0000313" key="4">
    <source>
        <dbReference type="Proteomes" id="UP000054928"/>
    </source>
</evidence>
<dbReference type="OMA" id="DESHANH"/>
<dbReference type="EMBL" id="CCYD01001640">
    <property type="protein sequence ID" value="CEG45729.1"/>
    <property type="molecule type" value="Genomic_DNA"/>
</dbReference>
<dbReference type="InterPro" id="IPR009348">
    <property type="entry name" value="NPR2-like"/>
</dbReference>
<evidence type="ECO:0000256" key="1">
    <source>
        <dbReference type="ARBA" id="ARBA00008433"/>
    </source>
</evidence>
<reference evidence="4" key="1">
    <citation type="submission" date="2014-09" db="EMBL/GenBank/DDBJ databases">
        <authorList>
            <person name="Sharma Rahul"/>
            <person name="Thines Marco"/>
        </authorList>
    </citation>
    <scope>NUCLEOTIDE SEQUENCE [LARGE SCALE GENOMIC DNA]</scope>
</reference>
<dbReference type="GO" id="GO:1904262">
    <property type="term" value="P:negative regulation of TORC1 signaling"/>
    <property type="evidence" value="ECO:0007669"/>
    <property type="project" value="TreeGrafter"/>
</dbReference>
<dbReference type="AlphaFoldDB" id="A0A0P1ATT8"/>
<keyword evidence="4" id="KW-1185">Reference proteome</keyword>
<name>A0A0P1ATT8_PLAHL</name>
<evidence type="ECO:0000256" key="2">
    <source>
        <dbReference type="SAM" id="MobiDB-lite"/>
    </source>
</evidence>
<dbReference type="RefSeq" id="XP_024582098.1">
    <property type="nucleotide sequence ID" value="XM_024716506.1"/>
</dbReference>
<dbReference type="OrthoDB" id="338854at2759"/>
<dbReference type="PANTHER" id="PTHR12991">
    <property type="entry name" value="NITROGEN PERMEASE REGULATOR 2/TUMOR SUPPRESSOR CANDIDATE 4"/>
    <property type="match status" value="1"/>
</dbReference>
<dbReference type="Pfam" id="PF06218">
    <property type="entry name" value="NPR2"/>
    <property type="match status" value="2"/>
</dbReference>
<proteinExistence type="inferred from homology"/>
<dbReference type="GeneID" id="36397064"/>